<reference evidence="2" key="1">
    <citation type="submission" date="2019-08" db="EMBL/GenBank/DDBJ databases">
        <authorList>
            <person name="Kucharzyk K."/>
            <person name="Murdoch R.W."/>
            <person name="Higgins S."/>
            <person name="Loffler F."/>
        </authorList>
    </citation>
    <scope>NUCLEOTIDE SEQUENCE</scope>
</reference>
<proteinExistence type="predicted"/>
<feature type="transmembrane region" description="Helical" evidence="1">
    <location>
        <begin position="12"/>
        <end position="33"/>
    </location>
</feature>
<keyword evidence="1" id="KW-0812">Transmembrane</keyword>
<keyword evidence="1" id="KW-0472">Membrane</keyword>
<sequence>MVLTISAGGVYVFILEQLISITLLLITFTVAPIS</sequence>
<name>A0A645FX05_9ZZZZ</name>
<evidence type="ECO:0000256" key="1">
    <source>
        <dbReference type="SAM" id="Phobius"/>
    </source>
</evidence>
<protein>
    <submittedName>
        <fullName evidence="2">Uncharacterized protein</fullName>
    </submittedName>
</protein>
<evidence type="ECO:0000313" key="2">
    <source>
        <dbReference type="EMBL" id="MPN18190.1"/>
    </source>
</evidence>
<gene>
    <name evidence="2" type="ORF">SDC9_165548</name>
</gene>
<comment type="caution">
    <text evidence="2">The sequence shown here is derived from an EMBL/GenBank/DDBJ whole genome shotgun (WGS) entry which is preliminary data.</text>
</comment>
<accession>A0A645FX05</accession>
<keyword evidence="1" id="KW-1133">Transmembrane helix</keyword>
<organism evidence="2">
    <name type="scientific">bioreactor metagenome</name>
    <dbReference type="NCBI Taxonomy" id="1076179"/>
    <lineage>
        <taxon>unclassified sequences</taxon>
        <taxon>metagenomes</taxon>
        <taxon>ecological metagenomes</taxon>
    </lineage>
</organism>
<dbReference type="EMBL" id="VSSQ01065473">
    <property type="protein sequence ID" value="MPN18190.1"/>
    <property type="molecule type" value="Genomic_DNA"/>
</dbReference>
<dbReference type="AlphaFoldDB" id="A0A645FX05"/>